<reference evidence="2 3" key="1">
    <citation type="submission" date="2018-09" db="EMBL/GenBank/DDBJ databases">
        <authorList>
            <person name="Wang Z."/>
        </authorList>
    </citation>
    <scope>NUCLEOTIDE SEQUENCE [LARGE SCALE GENOMIC DNA]</scope>
    <source>
        <strain evidence="2 3">ALS 81</strain>
    </source>
</reference>
<dbReference type="EMBL" id="RAQO01000012">
    <property type="protein sequence ID" value="RKF13151.1"/>
    <property type="molecule type" value="Genomic_DNA"/>
</dbReference>
<dbReference type="Proteomes" id="UP000286482">
    <property type="component" value="Unassembled WGS sequence"/>
</dbReference>
<accession>A0A420E6A9</accession>
<keyword evidence="1" id="KW-1133">Transmembrane helix</keyword>
<sequence>MRSQQATSSYKSAVVTAESEKFAAFTKQLQERSSAAASCKCVAALLQGRSGIDKRAPLSRLKVEKFVAALLKETRRQEKPPQVVLFYLLSAACLPSTFLFKLAAVQRRTFHFILP</sequence>
<proteinExistence type="predicted"/>
<protein>
    <submittedName>
        <fullName evidence="2">Uncharacterized protein</fullName>
    </submittedName>
</protein>
<dbReference type="RefSeq" id="WP_147395047.1">
    <property type="nucleotide sequence ID" value="NZ_RAQO01000012.1"/>
</dbReference>
<comment type="caution">
    <text evidence="2">The sequence shown here is derived from an EMBL/GenBank/DDBJ whole genome shotgun (WGS) entry which is preliminary data.</text>
</comment>
<evidence type="ECO:0000313" key="3">
    <source>
        <dbReference type="Proteomes" id="UP000286482"/>
    </source>
</evidence>
<name>A0A420E6A9_9ALTE</name>
<feature type="transmembrane region" description="Helical" evidence="1">
    <location>
        <begin position="84"/>
        <end position="105"/>
    </location>
</feature>
<gene>
    <name evidence="2" type="ORF">DBZ36_18995</name>
</gene>
<keyword evidence="1" id="KW-0812">Transmembrane</keyword>
<keyword evidence="1" id="KW-0472">Membrane</keyword>
<evidence type="ECO:0000256" key="1">
    <source>
        <dbReference type="SAM" id="Phobius"/>
    </source>
</evidence>
<keyword evidence="3" id="KW-1185">Reference proteome</keyword>
<dbReference type="AlphaFoldDB" id="A0A420E6A9"/>
<organism evidence="2 3">
    <name type="scientific">Alginatibacterium sediminis</name>
    <dbReference type="NCBI Taxonomy" id="2164068"/>
    <lineage>
        <taxon>Bacteria</taxon>
        <taxon>Pseudomonadati</taxon>
        <taxon>Pseudomonadota</taxon>
        <taxon>Gammaproteobacteria</taxon>
        <taxon>Alteromonadales</taxon>
        <taxon>Alteromonadaceae</taxon>
        <taxon>Alginatibacterium</taxon>
    </lineage>
</organism>
<evidence type="ECO:0000313" key="2">
    <source>
        <dbReference type="EMBL" id="RKF13151.1"/>
    </source>
</evidence>